<dbReference type="Gene3D" id="3.30.70.1290">
    <property type="entry name" value="Transposase IS200-like"/>
    <property type="match status" value="1"/>
</dbReference>
<dbReference type="AlphaFoldDB" id="A0A0G0G655"/>
<dbReference type="Proteomes" id="UP000034917">
    <property type="component" value="Unassembled WGS sequence"/>
</dbReference>
<accession>A0A0G0G655</accession>
<name>A0A0G0G655_9BACT</name>
<dbReference type="GO" id="GO:0006313">
    <property type="term" value="P:DNA transposition"/>
    <property type="evidence" value="ECO:0007669"/>
    <property type="project" value="InterPro"/>
</dbReference>
<dbReference type="Pfam" id="PF01797">
    <property type="entry name" value="Y1_Tnp"/>
    <property type="match status" value="1"/>
</dbReference>
<evidence type="ECO:0000313" key="3">
    <source>
        <dbReference type="Proteomes" id="UP000034917"/>
    </source>
</evidence>
<sequence length="234" mass="28351">MYIDVAYCLQTNVVKYYRNKNMSNRFVQGYFYHIFNKSISNFQIFGRNENKQRFLNVLDYYDKEKINLSFSAFLKDNEKFKANILSPKNNSFVKFISYSIMPDHYHLLVKILDDNKVSKYISDVENSYSRFFNLKLERKGPLWQSRFKAVKIETEEQLLHVSRYIHLNPTTASLVEKPEDWEFSSYRQIITDPFILKEYLKEIPISNNFTYKRFVERNKDYQRKLKLIKKLILE</sequence>
<proteinExistence type="predicted"/>
<evidence type="ECO:0000313" key="2">
    <source>
        <dbReference type="EMBL" id="KKQ25537.1"/>
    </source>
</evidence>
<dbReference type="PANTHER" id="PTHR34322:SF2">
    <property type="entry name" value="TRANSPOSASE IS200-LIKE DOMAIN-CONTAINING PROTEIN"/>
    <property type="match status" value="1"/>
</dbReference>
<dbReference type="SMART" id="SM01321">
    <property type="entry name" value="Y1_Tnp"/>
    <property type="match status" value="1"/>
</dbReference>
<dbReference type="PATRIC" id="fig|1618486.3.peg.621"/>
<dbReference type="GO" id="GO:0004803">
    <property type="term" value="F:transposase activity"/>
    <property type="evidence" value="ECO:0007669"/>
    <property type="project" value="InterPro"/>
</dbReference>
<evidence type="ECO:0000259" key="1">
    <source>
        <dbReference type="SMART" id="SM01321"/>
    </source>
</evidence>
<reference evidence="2 3" key="1">
    <citation type="journal article" date="2015" name="Nature">
        <title>rRNA introns, odd ribosomes, and small enigmatic genomes across a large radiation of phyla.</title>
        <authorList>
            <person name="Brown C.T."/>
            <person name="Hug L.A."/>
            <person name="Thomas B.C."/>
            <person name="Sharon I."/>
            <person name="Castelle C.J."/>
            <person name="Singh A."/>
            <person name="Wilkins M.J."/>
            <person name="Williams K.H."/>
            <person name="Banfield J.F."/>
        </authorList>
    </citation>
    <scope>NUCLEOTIDE SEQUENCE [LARGE SCALE GENOMIC DNA]</scope>
</reference>
<comment type="caution">
    <text evidence="2">The sequence shown here is derived from an EMBL/GenBank/DDBJ whole genome shotgun (WGS) entry which is preliminary data.</text>
</comment>
<feature type="domain" description="Transposase IS200-like" evidence="1">
    <location>
        <begin position="27"/>
        <end position="168"/>
    </location>
</feature>
<dbReference type="SUPFAM" id="SSF143422">
    <property type="entry name" value="Transposase IS200-like"/>
    <property type="match status" value="1"/>
</dbReference>
<dbReference type="PANTHER" id="PTHR34322">
    <property type="entry name" value="TRANSPOSASE, Y1_TNP DOMAIN-CONTAINING"/>
    <property type="match status" value="1"/>
</dbReference>
<dbReference type="InterPro" id="IPR002686">
    <property type="entry name" value="Transposase_17"/>
</dbReference>
<dbReference type="EMBL" id="LBSV01000007">
    <property type="protein sequence ID" value="KKQ25537.1"/>
    <property type="molecule type" value="Genomic_DNA"/>
</dbReference>
<organism evidence="2 3">
    <name type="scientific">Candidatus Roizmanbacteria bacterium GW2011_GWC2_37_13</name>
    <dbReference type="NCBI Taxonomy" id="1618486"/>
    <lineage>
        <taxon>Bacteria</taxon>
        <taxon>Candidatus Roizmaniibacteriota</taxon>
    </lineage>
</organism>
<dbReference type="GO" id="GO:0003677">
    <property type="term" value="F:DNA binding"/>
    <property type="evidence" value="ECO:0007669"/>
    <property type="project" value="InterPro"/>
</dbReference>
<protein>
    <recommendedName>
        <fullName evidence="1">Transposase IS200-like domain-containing protein</fullName>
    </recommendedName>
</protein>
<gene>
    <name evidence="2" type="ORF">US40_C0007G0036</name>
</gene>
<dbReference type="InterPro" id="IPR036515">
    <property type="entry name" value="Transposase_17_sf"/>
</dbReference>